<dbReference type="AlphaFoldDB" id="A0AAU9CP24"/>
<evidence type="ECO:0008006" key="3">
    <source>
        <dbReference type="Google" id="ProtNLM"/>
    </source>
</evidence>
<keyword evidence="2" id="KW-1185">Reference proteome</keyword>
<dbReference type="KEGG" id="meiy:MIN45_P1749"/>
<reference evidence="2" key="1">
    <citation type="journal article" date="2024" name="Int. J. Syst. Evol. Microbiol.">
        <title>Methylomarinovum tepidoasis sp. nov., a moderately thermophilic methanotroph of the family Methylothermaceae isolated from a deep-sea hydrothermal field.</title>
        <authorList>
            <person name="Hirayama H."/>
            <person name="Takaki Y."/>
            <person name="Abe M."/>
            <person name="Miyazaki M."/>
            <person name="Uematsu K."/>
            <person name="Matsui Y."/>
            <person name="Takai K."/>
        </authorList>
    </citation>
    <scope>NUCLEOTIDE SEQUENCE [LARGE SCALE GENOMIC DNA]</scope>
    <source>
        <strain evidence="2">IN45</strain>
    </source>
</reference>
<accession>A0AAU9CP24</accession>
<gene>
    <name evidence="1" type="ORF">MIN45_P1749</name>
</gene>
<protein>
    <recommendedName>
        <fullName evidence="3">Transposase</fullName>
    </recommendedName>
</protein>
<sequence length="98" mass="11293">MAVATWILICQGVKVHEAGLRRRVDPHWRQGLSYARIGWHWTLHALGREEALLDRIFLPVTEDPDPVLTTRNRSRWGCVAAVVPLLYPQFFQCLGMKT</sequence>
<organism evidence="1 2">
    <name type="scientific">Methylomarinovum tepidoasis</name>
    <dbReference type="NCBI Taxonomy" id="2840183"/>
    <lineage>
        <taxon>Bacteria</taxon>
        <taxon>Pseudomonadati</taxon>
        <taxon>Pseudomonadota</taxon>
        <taxon>Gammaproteobacteria</taxon>
        <taxon>Methylococcales</taxon>
        <taxon>Methylothermaceae</taxon>
        <taxon>Methylomarinovum</taxon>
    </lineage>
</organism>
<dbReference type="Proteomes" id="UP001321450">
    <property type="component" value="Chromosome"/>
</dbReference>
<dbReference type="EMBL" id="AP024718">
    <property type="protein sequence ID" value="BCX89377.1"/>
    <property type="molecule type" value="Genomic_DNA"/>
</dbReference>
<evidence type="ECO:0000313" key="1">
    <source>
        <dbReference type="EMBL" id="BCX89377.1"/>
    </source>
</evidence>
<name>A0AAU9CP24_9GAMM</name>
<evidence type="ECO:0000313" key="2">
    <source>
        <dbReference type="Proteomes" id="UP001321450"/>
    </source>
</evidence>
<proteinExistence type="predicted"/>